<feature type="region of interest" description="Disordered" evidence="1">
    <location>
        <begin position="480"/>
        <end position="532"/>
    </location>
</feature>
<feature type="transmembrane region" description="Helical" evidence="2">
    <location>
        <begin position="313"/>
        <end position="332"/>
    </location>
</feature>
<keyword evidence="4" id="KW-1185">Reference proteome</keyword>
<protein>
    <submittedName>
        <fullName evidence="3">Uncharacterized protein</fullName>
    </submittedName>
</protein>
<dbReference type="Gene3D" id="3.90.550.20">
    <property type="match status" value="1"/>
</dbReference>
<gene>
    <name evidence="3" type="ORF">FDP41_008047</name>
</gene>
<organism evidence="3 4">
    <name type="scientific">Naegleria fowleri</name>
    <name type="common">Brain eating amoeba</name>
    <dbReference type="NCBI Taxonomy" id="5763"/>
    <lineage>
        <taxon>Eukaryota</taxon>
        <taxon>Discoba</taxon>
        <taxon>Heterolobosea</taxon>
        <taxon>Tetramitia</taxon>
        <taxon>Eutetramitia</taxon>
        <taxon>Vahlkampfiidae</taxon>
        <taxon>Naegleria</taxon>
    </lineage>
</organism>
<dbReference type="PANTHER" id="PTHR12042">
    <property type="entry name" value="LACTOSYLCERAMIDE 4-ALPHA-GALACTOSYLTRANSFERASE ALPHA- 1,4-GALACTOSYLTRANSFERASE"/>
    <property type="match status" value="1"/>
</dbReference>
<dbReference type="AlphaFoldDB" id="A0A6A5CAU7"/>
<dbReference type="GO" id="GO:0016020">
    <property type="term" value="C:membrane"/>
    <property type="evidence" value="ECO:0007669"/>
    <property type="project" value="GOC"/>
</dbReference>
<dbReference type="OrthoDB" id="409543at2759"/>
<dbReference type="VEuPathDB" id="AmoebaDB:NF0091660"/>
<dbReference type="GeneID" id="68115265"/>
<feature type="compositionally biased region" description="Basic and acidic residues" evidence="1">
    <location>
        <begin position="89"/>
        <end position="98"/>
    </location>
</feature>
<keyword evidence="2" id="KW-1133">Transmembrane helix</keyword>
<dbReference type="RefSeq" id="XP_044568845.1">
    <property type="nucleotide sequence ID" value="XM_044711859.1"/>
</dbReference>
<dbReference type="VEuPathDB" id="AmoebaDB:FDP41_008047"/>
<dbReference type="GO" id="GO:0016758">
    <property type="term" value="F:hexosyltransferase activity"/>
    <property type="evidence" value="ECO:0007669"/>
    <property type="project" value="TreeGrafter"/>
</dbReference>
<name>A0A6A5CAU7_NAEFO</name>
<dbReference type="InterPro" id="IPR051981">
    <property type="entry name" value="Glycosyltransf_32"/>
</dbReference>
<evidence type="ECO:0000313" key="4">
    <source>
        <dbReference type="Proteomes" id="UP000444721"/>
    </source>
</evidence>
<feature type="transmembrane region" description="Helical" evidence="2">
    <location>
        <begin position="353"/>
        <end position="376"/>
    </location>
</feature>
<evidence type="ECO:0000256" key="1">
    <source>
        <dbReference type="SAM" id="MobiDB-lite"/>
    </source>
</evidence>
<dbReference type="Pfam" id="PF04488">
    <property type="entry name" value="Gly_transf_sug"/>
    <property type="match status" value="1"/>
</dbReference>
<reference evidence="3 4" key="1">
    <citation type="journal article" date="2019" name="Sci. Rep.">
        <title>Nanopore sequencing improves the draft genome of the human pathogenic amoeba Naegleria fowleri.</title>
        <authorList>
            <person name="Liechti N."/>
            <person name="Schurch N."/>
            <person name="Bruggmann R."/>
            <person name="Wittwer M."/>
        </authorList>
    </citation>
    <scope>NUCLEOTIDE SEQUENCE [LARGE SCALE GENOMIC DNA]</scope>
    <source>
        <strain evidence="3 4">ATCC 30894</strain>
    </source>
</reference>
<dbReference type="EMBL" id="VFQX01000004">
    <property type="protein sequence ID" value="KAF0984132.1"/>
    <property type="molecule type" value="Genomic_DNA"/>
</dbReference>
<dbReference type="VEuPathDB" id="AmoebaDB:NF0091650"/>
<dbReference type="VEuPathDB" id="AmoebaDB:NfTy_003970"/>
<evidence type="ECO:0000256" key="2">
    <source>
        <dbReference type="SAM" id="Phobius"/>
    </source>
</evidence>
<feature type="compositionally biased region" description="Polar residues" evidence="1">
    <location>
        <begin position="505"/>
        <end position="516"/>
    </location>
</feature>
<dbReference type="InterPro" id="IPR007577">
    <property type="entry name" value="GlycoTrfase_DXD_sugar-bd_CS"/>
</dbReference>
<comment type="caution">
    <text evidence="3">The sequence shown here is derived from an EMBL/GenBank/DDBJ whole genome shotgun (WGS) entry which is preliminary data.</text>
</comment>
<dbReference type="SUPFAM" id="SSF53448">
    <property type="entry name" value="Nucleotide-diphospho-sugar transferases"/>
    <property type="match status" value="1"/>
</dbReference>
<feature type="compositionally biased region" description="Low complexity" evidence="1">
    <location>
        <begin position="155"/>
        <end position="169"/>
    </location>
</feature>
<feature type="region of interest" description="Disordered" evidence="1">
    <location>
        <begin position="83"/>
        <end position="114"/>
    </location>
</feature>
<feature type="region of interest" description="Disordered" evidence="1">
    <location>
        <begin position="148"/>
        <end position="169"/>
    </location>
</feature>
<keyword evidence="2" id="KW-0472">Membrane</keyword>
<accession>A0A6A5CAU7</accession>
<dbReference type="InterPro" id="IPR029044">
    <property type="entry name" value="Nucleotide-diphossugar_trans"/>
</dbReference>
<sequence>MKLSATFHSDSNHTNHELRSHNDAMKKHPDFHNNKISTTPLTWIVGDDGEVVPMVCPHHDDNNKNNNHHQEDAPLVDMALVSPSEETEPSIHKQDHSSPPRISIHHHPPHCNNNKYDNDETIDNNNNNIPNTSRFLASSSPLSPLVMMTGDTNRSPTTTTLTTSTPTSPMMMMDSHHVVSHTTPPPPTTTPVHASMMDPLLMMGIQSRRSYHATALLEHLTNHSTTIARHRSNSGGTLNGSFSRNSMMNGRYGGHEDDEDSFHLEMMRRRQKKETLLTTDKEKNIPNLSAQSWPPLKKSNGNNVLSMGRWKRFWNAFWSFLIALFYFIIHFRSRMKIYGPLMWNFIVNVTKRIWMNFKNFGIAFLKIVIGMVIFTVKKPKTVLKYATFVSLIYVTFVVTRNLCERAKEEISRVDTGLSFIPSPHLPHIFLIWEGNSVTLNQFRAIETILHTNPNAEVLIFSNELDLDTFKIYTTLPSSKNQQATTSKLSENDEKSTHLKQKHLKNSSQKRSIQVNPPMTHKKNRKLTSSVVNSQKSTNSFLKQMLKEKKRYNIRVVRFNLQEMTQGSQLGHVFANTLRNFNPRIHPFQSLSNFLRLFLLYHYGGLYIENGHYLMRSMHSLHNNTIGVTLQPSTTATSIISSSTFSCNYHSTFSIGKLQNVSCMSNQFMYFEKGHPFLKHALQNLDRSHASIESGQYVAGPPGLFPLIQFYFRKLFFVDTRKLHCHRYDPSTFSVTNVSPMSEQLFDAAQLCYSIDVNSEMMKTKSNEEFDREWRSHSFLERAYTHTLFMRGIMGESFDEIARLGEDSGLIEMLKTLEKGDELLNFINGGHNLDH</sequence>
<proteinExistence type="predicted"/>
<keyword evidence="2" id="KW-0812">Transmembrane</keyword>
<dbReference type="PANTHER" id="PTHR12042:SF21">
    <property type="entry name" value="ALPHA1,4-GALACTOSYLTRANSFERASE 1-RELATED"/>
    <property type="match status" value="1"/>
</dbReference>
<dbReference type="Proteomes" id="UP000444721">
    <property type="component" value="Unassembled WGS sequence"/>
</dbReference>
<dbReference type="GO" id="GO:0006688">
    <property type="term" value="P:glycosphingolipid biosynthetic process"/>
    <property type="evidence" value="ECO:0007669"/>
    <property type="project" value="TreeGrafter"/>
</dbReference>
<evidence type="ECO:0000313" key="3">
    <source>
        <dbReference type="EMBL" id="KAF0984132.1"/>
    </source>
</evidence>